<feature type="domain" description="MOSC" evidence="2">
    <location>
        <begin position="193"/>
        <end position="352"/>
    </location>
</feature>
<keyword evidence="1" id="KW-1133">Transmembrane helix</keyword>
<keyword evidence="1" id="KW-0812">Transmembrane</keyword>
<dbReference type="Pfam" id="PF03473">
    <property type="entry name" value="MOSC"/>
    <property type="match status" value="1"/>
</dbReference>
<dbReference type="GO" id="GO:0030170">
    <property type="term" value="F:pyridoxal phosphate binding"/>
    <property type="evidence" value="ECO:0007669"/>
    <property type="project" value="InterPro"/>
</dbReference>
<dbReference type="Pfam" id="PF03476">
    <property type="entry name" value="MOSC_N"/>
    <property type="match status" value="1"/>
</dbReference>
<dbReference type="GO" id="GO:0030151">
    <property type="term" value="F:molybdenum ion binding"/>
    <property type="evidence" value="ECO:0007669"/>
    <property type="project" value="InterPro"/>
</dbReference>
<reference evidence="3 4" key="1">
    <citation type="submission" date="2024-03" db="EMBL/GenBank/DDBJ databases">
        <title>The genome assembly and annotation of the cricket Gryllus longicercus Weissman &amp; Gray.</title>
        <authorList>
            <person name="Szrajer S."/>
            <person name="Gray D."/>
            <person name="Ylla G."/>
        </authorList>
    </citation>
    <scope>NUCLEOTIDE SEQUENCE [LARGE SCALE GENOMIC DNA]</scope>
    <source>
        <strain evidence="3">DAG 2021-001</strain>
        <tissue evidence="3">Whole body minus gut</tissue>
    </source>
</reference>
<accession>A0AAN9Z5I8</accession>
<dbReference type="SUPFAM" id="SSF50800">
    <property type="entry name" value="PK beta-barrel domain-like"/>
    <property type="match status" value="1"/>
</dbReference>
<dbReference type="Proteomes" id="UP001378592">
    <property type="component" value="Unassembled WGS sequence"/>
</dbReference>
<comment type="caution">
    <text evidence="3">The sequence shown here is derived from an EMBL/GenBank/DDBJ whole genome shotgun (WGS) entry which is preliminary data.</text>
</comment>
<dbReference type="InterPro" id="IPR011037">
    <property type="entry name" value="Pyrv_Knase-like_insert_dom_sf"/>
</dbReference>
<dbReference type="EMBL" id="JAZDUA010000085">
    <property type="protein sequence ID" value="KAK7868903.1"/>
    <property type="molecule type" value="Genomic_DNA"/>
</dbReference>
<dbReference type="AlphaFoldDB" id="A0AAN9Z5I8"/>
<dbReference type="GO" id="GO:0003824">
    <property type="term" value="F:catalytic activity"/>
    <property type="evidence" value="ECO:0007669"/>
    <property type="project" value="InterPro"/>
</dbReference>
<dbReference type="SUPFAM" id="SSF141673">
    <property type="entry name" value="MOSC N-terminal domain-like"/>
    <property type="match status" value="1"/>
</dbReference>
<proteinExistence type="predicted"/>
<evidence type="ECO:0000256" key="1">
    <source>
        <dbReference type="SAM" id="Phobius"/>
    </source>
</evidence>
<sequence>MLGDNARVNTTIVVSTAAALVAAAVVTTWWQRRRRESGRMPTKWRRVGELAELRIYPLKSGAALTLKEAECTDIGVRTTGDEAVKLRDRFFIVINEAGVMKTCRQHPKLFFIKVASGEAGTVIFRAPDMKDLTVRIPSGTPERKNYFEMWKEEKSESVDCGDEAAEWMHKFLNLKEDDKVRLGYHQEDVIPRRDCDKKPWSLFRKQYNRLMRYDTGAFSDMAPYLLINEASVSDMNSRIPSGKQVAPSWFRPNFVVRGASPLAEDDWNYIKIGDNAVFQNFKPCLRCVVTTMDPETAEKDPQMQPLKTLRGYRLLKDAKKQQLEGELAPAMGCYMGLRQSGTVRVGDPIYVGERAR</sequence>
<gene>
    <name evidence="3" type="ORF">R5R35_014214</name>
</gene>
<dbReference type="PROSITE" id="PS51340">
    <property type="entry name" value="MOSC"/>
    <property type="match status" value="1"/>
</dbReference>
<evidence type="ECO:0000313" key="3">
    <source>
        <dbReference type="EMBL" id="KAK7868903.1"/>
    </source>
</evidence>
<dbReference type="InterPro" id="IPR005303">
    <property type="entry name" value="MOCOS_middle"/>
</dbReference>
<keyword evidence="1" id="KW-0472">Membrane</keyword>
<name>A0AAN9Z5I8_9ORTH</name>
<protein>
    <recommendedName>
        <fullName evidence="2">MOSC domain-containing protein</fullName>
    </recommendedName>
</protein>
<organism evidence="3 4">
    <name type="scientific">Gryllus longicercus</name>
    <dbReference type="NCBI Taxonomy" id="2509291"/>
    <lineage>
        <taxon>Eukaryota</taxon>
        <taxon>Metazoa</taxon>
        <taxon>Ecdysozoa</taxon>
        <taxon>Arthropoda</taxon>
        <taxon>Hexapoda</taxon>
        <taxon>Insecta</taxon>
        <taxon>Pterygota</taxon>
        <taxon>Neoptera</taxon>
        <taxon>Polyneoptera</taxon>
        <taxon>Orthoptera</taxon>
        <taxon>Ensifera</taxon>
        <taxon>Gryllidea</taxon>
        <taxon>Grylloidea</taxon>
        <taxon>Gryllidae</taxon>
        <taxon>Gryllinae</taxon>
        <taxon>Gryllus</taxon>
    </lineage>
</organism>
<dbReference type="InterPro" id="IPR005302">
    <property type="entry name" value="MoCF_Sase_C"/>
</dbReference>
<feature type="transmembrane region" description="Helical" evidence="1">
    <location>
        <begin position="12"/>
        <end position="30"/>
    </location>
</feature>
<evidence type="ECO:0000313" key="4">
    <source>
        <dbReference type="Proteomes" id="UP001378592"/>
    </source>
</evidence>
<keyword evidence="4" id="KW-1185">Reference proteome</keyword>
<dbReference type="PANTHER" id="PTHR14237">
    <property type="entry name" value="MOLYBDOPTERIN COFACTOR SULFURASE MOSC"/>
    <property type="match status" value="1"/>
</dbReference>
<dbReference type="PANTHER" id="PTHR14237:SF19">
    <property type="entry name" value="MITOCHONDRIAL AMIDOXIME REDUCING COMPONENT 1"/>
    <property type="match status" value="1"/>
</dbReference>
<evidence type="ECO:0000259" key="2">
    <source>
        <dbReference type="PROSITE" id="PS51340"/>
    </source>
</evidence>